<dbReference type="InterPro" id="IPR020095">
    <property type="entry name" value="PsdUridine_synth_TruA_C"/>
</dbReference>
<feature type="domain" description="Pseudouridine synthase I TruA alpha/beta" evidence="17">
    <location>
        <begin position="409"/>
        <end position="492"/>
    </location>
</feature>
<dbReference type="GO" id="GO:0006397">
    <property type="term" value="P:mRNA processing"/>
    <property type="evidence" value="ECO:0007669"/>
    <property type="project" value="UniProtKB-KW"/>
</dbReference>
<dbReference type="InterPro" id="IPR020103">
    <property type="entry name" value="PsdUridine_synth_cat_dom_sf"/>
</dbReference>
<keyword evidence="6" id="KW-0819">tRNA processing</keyword>
<comment type="catalytic activity">
    <reaction evidence="1">
        <text>a uridine in mRNA = a pseudouridine in mRNA</text>
        <dbReference type="Rhea" id="RHEA:56644"/>
        <dbReference type="Rhea" id="RHEA-COMP:14658"/>
        <dbReference type="Rhea" id="RHEA-COMP:14659"/>
        <dbReference type="ChEBI" id="CHEBI:65314"/>
        <dbReference type="ChEBI" id="CHEBI:65315"/>
    </reaction>
</comment>
<keyword evidence="8" id="KW-0539">Nucleus</keyword>
<dbReference type="EMBL" id="ML979134">
    <property type="protein sequence ID" value="KAF1917427.1"/>
    <property type="molecule type" value="Genomic_DNA"/>
</dbReference>
<evidence type="ECO:0000256" key="1">
    <source>
        <dbReference type="ARBA" id="ARBA00001166"/>
    </source>
</evidence>
<evidence type="ECO:0000256" key="9">
    <source>
        <dbReference type="ARBA" id="ARBA00036943"/>
    </source>
</evidence>
<comment type="function">
    <text evidence="10">Formation of pseudouridine at positions 27 and 28 in the anticodon stem and loop of transfer RNAs; at positions 34 and 36 of intron-containing precursor tRNA(Ile) and at position 35 in the intron-containing tRNA(Tyr). Catalyzes pseudouridylation at position 44 in U2 snRNA. Also catalyzes pseudouridylation of mRNAs.</text>
</comment>
<evidence type="ECO:0000256" key="12">
    <source>
        <dbReference type="ARBA" id="ARBA00079072"/>
    </source>
</evidence>
<comment type="catalytic activity">
    <reaction evidence="9">
        <text>a uridine in tRNA = a pseudouridine in tRNA</text>
        <dbReference type="Rhea" id="RHEA:54572"/>
        <dbReference type="Rhea" id="RHEA-COMP:13339"/>
        <dbReference type="Rhea" id="RHEA-COMP:13934"/>
        <dbReference type="ChEBI" id="CHEBI:65314"/>
        <dbReference type="ChEBI" id="CHEBI:65315"/>
    </reaction>
</comment>
<comment type="catalytic activity">
    <reaction evidence="2">
        <text>uridine in snRNA = pseudouridine in snRNA</text>
        <dbReference type="Rhea" id="RHEA:51124"/>
        <dbReference type="Rhea" id="RHEA-COMP:12891"/>
        <dbReference type="Rhea" id="RHEA-COMP:12892"/>
        <dbReference type="ChEBI" id="CHEBI:65314"/>
        <dbReference type="ChEBI" id="CHEBI:65315"/>
    </reaction>
</comment>
<dbReference type="GO" id="GO:0003723">
    <property type="term" value="F:RNA binding"/>
    <property type="evidence" value="ECO:0007669"/>
    <property type="project" value="InterPro"/>
</dbReference>
<dbReference type="GO" id="GO:0005634">
    <property type="term" value="C:nucleus"/>
    <property type="evidence" value="ECO:0007669"/>
    <property type="project" value="UniProtKB-SubCell"/>
</dbReference>
<dbReference type="OrthoDB" id="10256309at2759"/>
<evidence type="ECO:0000256" key="16">
    <source>
        <dbReference type="SAM" id="MobiDB-lite"/>
    </source>
</evidence>
<evidence type="ECO:0000256" key="15">
    <source>
        <dbReference type="PIRSR" id="PIRSR641708-2"/>
    </source>
</evidence>
<evidence type="ECO:0000313" key="19">
    <source>
        <dbReference type="Proteomes" id="UP000800096"/>
    </source>
</evidence>
<reference evidence="18" key="1">
    <citation type="journal article" date="2020" name="Stud. Mycol.">
        <title>101 Dothideomycetes genomes: a test case for predicting lifestyles and emergence of pathogens.</title>
        <authorList>
            <person name="Haridas S."/>
            <person name="Albert R."/>
            <person name="Binder M."/>
            <person name="Bloem J."/>
            <person name="Labutti K."/>
            <person name="Salamov A."/>
            <person name="Andreopoulos B."/>
            <person name="Baker S."/>
            <person name="Barry K."/>
            <person name="Bills G."/>
            <person name="Bluhm B."/>
            <person name="Cannon C."/>
            <person name="Castanera R."/>
            <person name="Culley D."/>
            <person name="Daum C."/>
            <person name="Ezra D."/>
            <person name="Gonzalez J."/>
            <person name="Henrissat B."/>
            <person name="Kuo A."/>
            <person name="Liang C."/>
            <person name="Lipzen A."/>
            <person name="Lutzoni F."/>
            <person name="Magnuson J."/>
            <person name="Mondo S."/>
            <person name="Nolan M."/>
            <person name="Ohm R."/>
            <person name="Pangilinan J."/>
            <person name="Park H.-J."/>
            <person name="Ramirez L."/>
            <person name="Alfaro M."/>
            <person name="Sun H."/>
            <person name="Tritt A."/>
            <person name="Yoshinaga Y."/>
            <person name="Zwiers L.-H."/>
            <person name="Turgeon B."/>
            <person name="Goodwin S."/>
            <person name="Spatafora J."/>
            <person name="Crous P."/>
            <person name="Grigoriev I."/>
        </authorList>
    </citation>
    <scope>NUCLEOTIDE SEQUENCE</scope>
    <source>
        <strain evidence="18">HMLAC05119</strain>
    </source>
</reference>
<keyword evidence="7" id="KW-0413">Isomerase</keyword>
<feature type="region of interest" description="Disordered" evidence="16">
    <location>
        <begin position="1"/>
        <end position="104"/>
    </location>
</feature>
<protein>
    <recommendedName>
        <fullName evidence="11">tRNA pseudouridine synthase 1</fullName>
    </recommendedName>
    <alternativeName>
        <fullName evidence="12">tRNA pseudouridylate synthase 1</fullName>
    </alternativeName>
    <alternativeName>
        <fullName evidence="13">tRNA-uridine isomerase 1</fullName>
    </alternativeName>
</protein>
<evidence type="ECO:0000256" key="13">
    <source>
        <dbReference type="ARBA" id="ARBA00080858"/>
    </source>
</evidence>
<evidence type="ECO:0000313" key="18">
    <source>
        <dbReference type="EMBL" id="KAF1917427.1"/>
    </source>
</evidence>
<evidence type="ECO:0000256" key="2">
    <source>
        <dbReference type="ARBA" id="ARBA00001832"/>
    </source>
</evidence>
<organism evidence="18 19">
    <name type="scientific">Ampelomyces quisqualis</name>
    <name type="common">Powdery mildew agent</name>
    <dbReference type="NCBI Taxonomy" id="50730"/>
    <lineage>
        <taxon>Eukaryota</taxon>
        <taxon>Fungi</taxon>
        <taxon>Dikarya</taxon>
        <taxon>Ascomycota</taxon>
        <taxon>Pezizomycotina</taxon>
        <taxon>Dothideomycetes</taxon>
        <taxon>Pleosporomycetidae</taxon>
        <taxon>Pleosporales</taxon>
        <taxon>Pleosporineae</taxon>
        <taxon>Phaeosphaeriaceae</taxon>
        <taxon>Ampelomyces</taxon>
    </lineage>
</organism>
<name>A0A6A5QU06_AMPQU</name>
<accession>A0A6A5QU06</accession>
<dbReference type="GO" id="GO:0031120">
    <property type="term" value="P:snRNA pseudouridine synthesis"/>
    <property type="evidence" value="ECO:0007669"/>
    <property type="project" value="UniProtKB-ARBA"/>
</dbReference>
<comment type="subcellular location">
    <subcellularLocation>
        <location evidence="3">Nucleus</location>
    </subcellularLocation>
</comment>
<dbReference type="AlphaFoldDB" id="A0A6A5QU06"/>
<evidence type="ECO:0000256" key="6">
    <source>
        <dbReference type="ARBA" id="ARBA00022694"/>
    </source>
</evidence>
<evidence type="ECO:0000256" key="5">
    <source>
        <dbReference type="ARBA" id="ARBA00022664"/>
    </source>
</evidence>
<dbReference type="Gene3D" id="3.30.70.580">
    <property type="entry name" value="Pseudouridine synthase I, catalytic domain, N-terminal subdomain"/>
    <property type="match status" value="1"/>
</dbReference>
<feature type="compositionally biased region" description="Basic and acidic residues" evidence="16">
    <location>
        <begin position="55"/>
        <end position="88"/>
    </location>
</feature>
<comment type="similarity">
    <text evidence="4">Belongs to the tRNA pseudouridine synthase TruA family.</text>
</comment>
<evidence type="ECO:0000256" key="8">
    <source>
        <dbReference type="ARBA" id="ARBA00023242"/>
    </source>
</evidence>
<dbReference type="FunFam" id="3.30.70.660:FF:000002">
    <property type="entry name" value="tRNA pseudouridine synthase"/>
    <property type="match status" value="1"/>
</dbReference>
<dbReference type="GO" id="GO:1990481">
    <property type="term" value="P:mRNA pseudouridine synthesis"/>
    <property type="evidence" value="ECO:0007669"/>
    <property type="project" value="TreeGrafter"/>
</dbReference>
<proteinExistence type="inferred from homology"/>
<dbReference type="FunFam" id="3.30.70.580:FF:000002">
    <property type="entry name" value="tRNA pseudouridine synthase"/>
    <property type="match status" value="1"/>
</dbReference>
<feature type="compositionally biased region" description="Basic and acidic residues" evidence="16">
    <location>
        <begin position="1"/>
        <end position="27"/>
    </location>
</feature>
<dbReference type="PANTHER" id="PTHR11142:SF4">
    <property type="entry name" value="PSEUDOURIDYLATE SYNTHASE 1 HOMOLOG"/>
    <property type="match status" value="1"/>
</dbReference>
<keyword evidence="19" id="KW-1185">Reference proteome</keyword>
<evidence type="ECO:0000256" key="11">
    <source>
        <dbReference type="ARBA" id="ARBA00073968"/>
    </source>
</evidence>
<dbReference type="SUPFAM" id="SSF55120">
    <property type="entry name" value="Pseudouridine synthase"/>
    <property type="match status" value="1"/>
</dbReference>
<dbReference type="CDD" id="cd02568">
    <property type="entry name" value="PseudoU_synth_PUS1_PUS2"/>
    <property type="match status" value="1"/>
</dbReference>
<evidence type="ECO:0000259" key="17">
    <source>
        <dbReference type="Pfam" id="PF01416"/>
    </source>
</evidence>
<evidence type="ECO:0000256" key="10">
    <source>
        <dbReference type="ARBA" id="ARBA00053072"/>
    </source>
</evidence>
<sequence>MADHEGPRRDKGAANGDGKRKWEDRGGSRRGGRGGRGGGRPLQHGSRPGKKRNMGRAEHNTSQLDRRGRNAEQQTKTKEHEEKGENEKPALPAAFPAEEVEAEERRPKRKVAVMIGYSGTGYKGMQIDNKQKTIEGDLFNAFVAAGAISKANADDPKKSSLVRCARTDKGVHAAGNVISLKLIIEEDDIVEKINSHLTEQIRVWGIQRTTGSFSCYQACDSRWYEYLIPTHAFLPPHPSSFLGKKLEEYAEQEKDVDAYRERQAEVAGFWSETEEKYIKPILESLDDSIRPLVQEALYTIDAVDAPAGDPLIDASIDAEAAEETAKPDAGEPMNVHGPADEVKEMVEAIKKQEPGLTFDSETDGSVPKPPTTVNLPALEAAVKTLKAALLSAKKAYRICPKRQARVQAALDNYLGTRKYHNYTVQKKFSDKSAQRYMKSFNVAPKPIIINDTEWLSLKVHGQSFMMHQIRKMVGMVALTVRCGTNPDIMLESFGNVIVRIPKAPGLGLLLERPVFESYNAKQAKQAGREKVDFSKYNDKIEEFKEREIYQRIFREEAQGNQFNAFFTHLDNYKDPQFLYLTSGGVEATKKGLGNKSTQPKYEEDSEDEGMSGGEG</sequence>
<dbReference type="Pfam" id="PF01416">
    <property type="entry name" value="PseudoU_synth_1"/>
    <property type="match status" value="1"/>
</dbReference>
<dbReference type="Proteomes" id="UP000800096">
    <property type="component" value="Unassembled WGS sequence"/>
</dbReference>
<dbReference type="GO" id="GO:0031119">
    <property type="term" value="P:tRNA pseudouridine synthesis"/>
    <property type="evidence" value="ECO:0007669"/>
    <property type="project" value="InterPro"/>
</dbReference>
<feature type="region of interest" description="Disordered" evidence="16">
    <location>
        <begin position="587"/>
        <end position="615"/>
    </location>
</feature>
<evidence type="ECO:0000256" key="7">
    <source>
        <dbReference type="ARBA" id="ARBA00023235"/>
    </source>
</evidence>
<gene>
    <name evidence="18" type="ORF">BDU57DRAFT_513668</name>
</gene>
<feature type="active site" description="Nucleophile" evidence="14">
    <location>
        <position position="168"/>
    </location>
</feature>
<dbReference type="GO" id="GO:0009982">
    <property type="term" value="F:pseudouridine synthase activity"/>
    <property type="evidence" value="ECO:0007669"/>
    <property type="project" value="InterPro"/>
</dbReference>
<evidence type="ECO:0000256" key="14">
    <source>
        <dbReference type="PIRSR" id="PIRSR641708-1"/>
    </source>
</evidence>
<dbReference type="InterPro" id="IPR020094">
    <property type="entry name" value="TruA/RsuA/RluB/E/F_N"/>
</dbReference>
<evidence type="ECO:0000256" key="4">
    <source>
        <dbReference type="ARBA" id="ARBA00009375"/>
    </source>
</evidence>
<evidence type="ECO:0000256" key="3">
    <source>
        <dbReference type="ARBA" id="ARBA00004123"/>
    </source>
</evidence>
<keyword evidence="5" id="KW-0507">mRNA processing</keyword>
<dbReference type="PANTHER" id="PTHR11142">
    <property type="entry name" value="PSEUDOURIDYLATE SYNTHASE"/>
    <property type="match status" value="1"/>
</dbReference>
<dbReference type="InterPro" id="IPR001406">
    <property type="entry name" value="PsdUridine_synth_TruA"/>
</dbReference>
<feature type="binding site" evidence="15">
    <location>
        <position position="224"/>
    </location>
    <ligand>
        <name>substrate</name>
    </ligand>
</feature>
<dbReference type="InterPro" id="IPR020097">
    <property type="entry name" value="PsdUridine_synth_TruA_a/b_dom"/>
</dbReference>
<dbReference type="InterPro" id="IPR041708">
    <property type="entry name" value="PUS1/PUS2-like"/>
</dbReference>
<dbReference type="Gene3D" id="3.30.70.660">
    <property type="entry name" value="Pseudouridine synthase I, catalytic domain, C-terminal subdomain"/>
    <property type="match status" value="1"/>
</dbReference>